<feature type="transmembrane region" description="Helical" evidence="1">
    <location>
        <begin position="62"/>
        <end position="83"/>
    </location>
</feature>
<dbReference type="EMBL" id="CAFBMK010000230">
    <property type="protein sequence ID" value="CAB4939589.1"/>
    <property type="molecule type" value="Genomic_DNA"/>
</dbReference>
<sequence length="110" mass="11008">MSRTTVVTSPTPSTTLEGPVRVLAHRGLGPAARAHHGALRARTGTSLRRLCSGERGQGTVEYVALAMLIAAVMAGVVLAAGGLQGGGIAQAVVEKVKSAINTAGAAPKVK</sequence>
<protein>
    <submittedName>
        <fullName evidence="2">Unannotated protein</fullName>
    </submittedName>
</protein>
<organism evidence="2">
    <name type="scientific">freshwater metagenome</name>
    <dbReference type="NCBI Taxonomy" id="449393"/>
    <lineage>
        <taxon>unclassified sequences</taxon>
        <taxon>metagenomes</taxon>
        <taxon>ecological metagenomes</taxon>
    </lineage>
</organism>
<keyword evidence="1" id="KW-1133">Transmembrane helix</keyword>
<name>A0A6J7J934_9ZZZZ</name>
<proteinExistence type="predicted"/>
<gene>
    <name evidence="2" type="ORF">UFOPK3564_02864</name>
</gene>
<keyword evidence="1" id="KW-0812">Transmembrane</keyword>
<accession>A0A6J7J934</accession>
<evidence type="ECO:0000256" key="1">
    <source>
        <dbReference type="SAM" id="Phobius"/>
    </source>
</evidence>
<dbReference type="AlphaFoldDB" id="A0A6J7J934"/>
<evidence type="ECO:0000313" key="2">
    <source>
        <dbReference type="EMBL" id="CAB4939589.1"/>
    </source>
</evidence>
<keyword evidence="1" id="KW-0472">Membrane</keyword>
<reference evidence="2" key="1">
    <citation type="submission" date="2020-05" db="EMBL/GenBank/DDBJ databases">
        <authorList>
            <person name="Chiriac C."/>
            <person name="Salcher M."/>
            <person name="Ghai R."/>
            <person name="Kavagutti S V."/>
        </authorList>
    </citation>
    <scope>NUCLEOTIDE SEQUENCE</scope>
</reference>